<dbReference type="Proteomes" id="UP000551878">
    <property type="component" value="Unassembled WGS sequence"/>
</dbReference>
<protein>
    <recommendedName>
        <fullName evidence="3">NusG domain-containing protein</fullName>
    </recommendedName>
</protein>
<accession>A0A840QR04</accession>
<evidence type="ECO:0008006" key="3">
    <source>
        <dbReference type="Google" id="ProtNLM"/>
    </source>
</evidence>
<dbReference type="RefSeq" id="WP_184664163.1">
    <property type="nucleotide sequence ID" value="NZ_JACHHB010000007.1"/>
</dbReference>
<sequence>MKVFHMFKFWDWIIIPLIILLSFLPSVVFTYQQGSVSADSNLEAVVSVDNEEIERIPLTGHEGNEILDIPEVPCDTNTVQLQDEQIRIQSSDCPDQVCVLTGFISTPGETIVCLHHRVVIEIEAEDGHVENEILSY</sequence>
<reference evidence="1 2" key="1">
    <citation type="submission" date="2020-08" db="EMBL/GenBank/DDBJ databases">
        <title>Genomic Encyclopedia of Type Strains, Phase IV (KMG-IV): sequencing the most valuable type-strain genomes for metagenomic binning, comparative biology and taxonomic classification.</title>
        <authorList>
            <person name="Goeker M."/>
        </authorList>
    </citation>
    <scope>NUCLEOTIDE SEQUENCE [LARGE SCALE GENOMIC DNA]</scope>
    <source>
        <strain evidence="1 2">DSM 24696</strain>
    </source>
</reference>
<dbReference type="Pfam" id="PF07009">
    <property type="entry name" value="NusG_II"/>
    <property type="match status" value="1"/>
</dbReference>
<name>A0A840QR04_9BACI</name>
<gene>
    <name evidence="1" type="ORF">HNQ41_001916</name>
</gene>
<evidence type="ECO:0000313" key="2">
    <source>
        <dbReference type="Proteomes" id="UP000551878"/>
    </source>
</evidence>
<keyword evidence="2" id="KW-1185">Reference proteome</keyword>
<organism evidence="1 2">
    <name type="scientific">Texcoconibacillus texcoconensis</name>
    <dbReference type="NCBI Taxonomy" id="1095777"/>
    <lineage>
        <taxon>Bacteria</taxon>
        <taxon>Bacillati</taxon>
        <taxon>Bacillota</taxon>
        <taxon>Bacilli</taxon>
        <taxon>Bacillales</taxon>
        <taxon>Bacillaceae</taxon>
        <taxon>Texcoconibacillus</taxon>
    </lineage>
</organism>
<proteinExistence type="predicted"/>
<dbReference type="Gene3D" id="2.60.320.10">
    <property type="entry name" value="N-utilization substance G protein NusG, insert domain"/>
    <property type="match status" value="1"/>
</dbReference>
<dbReference type="AlphaFoldDB" id="A0A840QR04"/>
<dbReference type="InterPro" id="IPR038690">
    <property type="entry name" value="NusG_2_sf"/>
</dbReference>
<dbReference type="CDD" id="cd09911">
    <property type="entry name" value="Lin0431_like"/>
    <property type="match status" value="1"/>
</dbReference>
<dbReference type="EMBL" id="JACHHB010000007">
    <property type="protein sequence ID" value="MBB5173727.1"/>
    <property type="molecule type" value="Genomic_DNA"/>
</dbReference>
<comment type="caution">
    <text evidence="1">The sequence shown here is derived from an EMBL/GenBank/DDBJ whole genome shotgun (WGS) entry which is preliminary data.</text>
</comment>
<evidence type="ECO:0000313" key="1">
    <source>
        <dbReference type="EMBL" id="MBB5173727.1"/>
    </source>
</evidence>